<evidence type="ECO:0008006" key="3">
    <source>
        <dbReference type="Google" id="ProtNLM"/>
    </source>
</evidence>
<gene>
    <name evidence="1" type="ORF">GCM10011366_21690</name>
</gene>
<keyword evidence="2" id="KW-1185">Reference proteome</keyword>
<reference evidence="1" key="1">
    <citation type="journal article" date="2014" name="Int. J. Syst. Evol. Microbiol.">
        <title>Complete genome sequence of Corynebacterium casei LMG S-19264T (=DSM 44701T), isolated from a smear-ripened cheese.</title>
        <authorList>
            <consortium name="US DOE Joint Genome Institute (JGI-PGF)"/>
            <person name="Walter F."/>
            <person name="Albersmeier A."/>
            <person name="Kalinowski J."/>
            <person name="Ruckert C."/>
        </authorList>
    </citation>
    <scope>NUCLEOTIDE SEQUENCE</scope>
    <source>
        <strain evidence="1">CGMCC 1.12160</strain>
    </source>
</reference>
<comment type="caution">
    <text evidence="1">The sequence shown here is derived from an EMBL/GenBank/DDBJ whole genome shotgun (WGS) entry which is preliminary data.</text>
</comment>
<dbReference type="AlphaFoldDB" id="A0A917BNZ9"/>
<protein>
    <recommendedName>
        <fullName evidence="3">EspG family protein</fullName>
    </recommendedName>
</protein>
<organism evidence="1 2">
    <name type="scientific">Ornithinimicrobium tianjinense</name>
    <dbReference type="NCBI Taxonomy" id="1195761"/>
    <lineage>
        <taxon>Bacteria</taxon>
        <taxon>Bacillati</taxon>
        <taxon>Actinomycetota</taxon>
        <taxon>Actinomycetes</taxon>
        <taxon>Micrococcales</taxon>
        <taxon>Ornithinimicrobiaceae</taxon>
        <taxon>Ornithinimicrobium</taxon>
    </lineage>
</organism>
<evidence type="ECO:0000313" key="2">
    <source>
        <dbReference type="Proteomes" id="UP000605670"/>
    </source>
</evidence>
<dbReference type="Proteomes" id="UP000605670">
    <property type="component" value="Unassembled WGS sequence"/>
</dbReference>
<dbReference type="RefSeq" id="WP_188430675.1">
    <property type="nucleotide sequence ID" value="NZ_BAABKH010000003.1"/>
</dbReference>
<accession>A0A917BNZ9</accession>
<reference evidence="1" key="2">
    <citation type="submission" date="2020-09" db="EMBL/GenBank/DDBJ databases">
        <authorList>
            <person name="Sun Q."/>
            <person name="Zhou Y."/>
        </authorList>
    </citation>
    <scope>NUCLEOTIDE SEQUENCE</scope>
    <source>
        <strain evidence="1">CGMCC 1.12160</strain>
    </source>
</reference>
<proteinExistence type="predicted"/>
<dbReference type="EMBL" id="BMEM01000003">
    <property type="protein sequence ID" value="GGF53567.1"/>
    <property type="molecule type" value="Genomic_DNA"/>
</dbReference>
<sequence length="275" mass="29312">MGTEHLLEASRGLTTAGVRVELYDAVETAGEPWEFGSFTDEELHGLDDPTATRPAYPAPWLSGLTDEEREAATSAGLRSLKARQLFDAELVDDAYETWVEPHVAALLTMRRGADAVLVAERTVSGGTDWVVLHAQPRGLWLEEVIDPSGFHHFALVPLHQALTDLAVRLRAGLEPAVGEVALTLARQDLVERSETALAPLADARAVTQLTRIEVGGDGTTTGAGVLVAPGFTVVAEESEGGATISYRSVDEDALRTVLEDLLRPAGGRETGGRDG</sequence>
<name>A0A917BNZ9_9MICO</name>
<evidence type="ECO:0000313" key="1">
    <source>
        <dbReference type="EMBL" id="GGF53567.1"/>
    </source>
</evidence>